<dbReference type="Proteomes" id="UP000027432">
    <property type="component" value="Unassembled WGS sequence"/>
</dbReference>
<feature type="transmembrane region" description="Helical" evidence="7">
    <location>
        <begin position="276"/>
        <end position="299"/>
    </location>
</feature>
<keyword evidence="10" id="KW-1185">Reference proteome</keyword>
<dbReference type="GO" id="GO:0055085">
    <property type="term" value="P:transmembrane transport"/>
    <property type="evidence" value="ECO:0007669"/>
    <property type="project" value="InterPro"/>
</dbReference>
<evidence type="ECO:0000256" key="4">
    <source>
        <dbReference type="ARBA" id="ARBA00022692"/>
    </source>
</evidence>
<evidence type="ECO:0000256" key="7">
    <source>
        <dbReference type="RuleBase" id="RU363032"/>
    </source>
</evidence>
<comment type="subcellular location">
    <subcellularLocation>
        <location evidence="1 7">Cell membrane</location>
        <topology evidence="1 7">Multi-pass membrane protein</topology>
    </subcellularLocation>
</comment>
<keyword evidence="6 7" id="KW-0472">Membrane</keyword>
<feature type="transmembrane region" description="Helical" evidence="7">
    <location>
        <begin position="20"/>
        <end position="46"/>
    </location>
</feature>
<dbReference type="RefSeq" id="WP_038074775.1">
    <property type="nucleotide sequence ID" value="NZ_AUND01000012.1"/>
</dbReference>
<proteinExistence type="inferred from homology"/>
<dbReference type="Pfam" id="PF00528">
    <property type="entry name" value="BPD_transp_1"/>
    <property type="match status" value="1"/>
</dbReference>
<sequence length="411" mass="45225">MTEISPPKGRGALARREARLAWGLLFPTITIVALVVIIPLLAIFWISVKPVQLGDLRPAETRLRVSLRDRGEVAQLEYRVMNPSRTAELHGAGFTDTLPEGVTLTGDLPQGCALSGQTVTCDFGTLAPGYNERFRIDAQITGDPKTAEQAVRDAEPVVRGKADNVLTDSTFTLENFRKLFDSGEFWGVFGVTVFYTVFGTLGALVVGLFAAMLLNKSFKGQGILRGLYLFPYVAPVIAVAFTWITLFDPFSGSANALLVQMGVSQGAINFFGQKPLALIMVTLFEVWRYFPLSFLFILARMQSIDTDMYEAADMDGASPFQKFWYLSLPQLLGILSVLFLLRFIWTFNKFDDIFLLTGGNAGTRTLTVNVYEQAFAISNIGAGAAVAVVVFGCLLIFSAFFFRMISREEGL</sequence>
<dbReference type="AlphaFoldDB" id="A0A074J8U5"/>
<feature type="transmembrane region" description="Helical" evidence="7">
    <location>
        <begin position="323"/>
        <end position="345"/>
    </location>
</feature>
<evidence type="ECO:0000256" key="6">
    <source>
        <dbReference type="ARBA" id="ARBA00023136"/>
    </source>
</evidence>
<dbReference type="PANTHER" id="PTHR30193:SF37">
    <property type="entry name" value="INNER MEMBRANE ABC TRANSPORTER PERMEASE PROTEIN YCJO"/>
    <property type="match status" value="1"/>
</dbReference>
<keyword evidence="3" id="KW-1003">Cell membrane</keyword>
<dbReference type="PROSITE" id="PS50928">
    <property type="entry name" value="ABC_TM1"/>
    <property type="match status" value="1"/>
</dbReference>
<dbReference type="CDD" id="cd06261">
    <property type="entry name" value="TM_PBP2"/>
    <property type="match status" value="1"/>
</dbReference>
<dbReference type="InterPro" id="IPR035906">
    <property type="entry name" value="MetI-like_sf"/>
</dbReference>
<dbReference type="EMBL" id="AUND01000012">
    <property type="protein sequence ID" value="KEO53976.1"/>
    <property type="molecule type" value="Genomic_DNA"/>
</dbReference>
<evidence type="ECO:0000313" key="9">
    <source>
        <dbReference type="EMBL" id="KEO53976.1"/>
    </source>
</evidence>
<accession>A0A074J8U5</accession>
<dbReference type="SUPFAM" id="SSF161098">
    <property type="entry name" value="MetI-like"/>
    <property type="match status" value="1"/>
</dbReference>
<evidence type="ECO:0000259" key="8">
    <source>
        <dbReference type="PROSITE" id="PS50928"/>
    </source>
</evidence>
<dbReference type="PANTHER" id="PTHR30193">
    <property type="entry name" value="ABC TRANSPORTER PERMEASE PROTEIN"/>
    <property type="match status" value="1"/>
</dbReference>
<gene>
    <name evidence="9" type="ORF">TP2_03435</name>
</gene>
<keyword evidence="2 7" id="KW-0813">Transport</keyword>
<feature type="domain" description="ABC transmembrane type-1" evidence="8">
    <location>
        <begin position="189"/>
        <end position="401"/>
    </location>
</feature>
<dbReference type="GO" id="GO:0005886">
    <property type="term" value="C:plasma membrane"/>
    <property type="evidence" value="ECO:0007669"/>
    <property type="project" value="UniProtKB-SubCell"/>
</dbReference>
<comment type="caution">
    <text evidence="9">The sequence shown here is derived from an EMBL/GenBank/DDBJ whole genome shotgun (WGS) entry which is preliminary data.</text>
</comment>
<dbReference type="InterPro" id="IPR000515">
    <property type="entry name" value="MetI-like"/>
</dbReference>
<keyword evidence="4 7" id="KW-0812">Transmembrane</keyword>
<feature type="transmembrane region" description="Helical" evidence="7">
    <location>
        <begin position="226"/>
        <end position="246"/>
    </location>
</feature>
<dbReference type="Gene3D" id="1.10.3720.10">
    <property type="entry name" value="MetI-like"/>
    <property type="match status" value="1"/>
</dbReference>
<evidence type="ECO:0000256" key="3">
    <source>
        <dbReference type="ARBA" id="ARBA00022475"/>
    </source>
</evidence>
<organism evidence="9 10">
    <name type="scientific">Thioclava pacifica DSM 10166</name>
    <dbReference type="NCBI Taxonomy" id="1353537"/>
    <lineage>
        <taxon>Bacteria</taxon>
        <taxon>Pseudomonadati</taxon>
        <taxon>Pseudomonadota</taxon>
        <taxon>Alphaproteobacteria</taxon>
        <taxon>Rhodobacterales</taxon>
        <taxon>Paracoccaceae</taxon>
        <taxon>Thioclava</taxon>
    </lineage>
</organism>
<evidence type="ECO:0000256" key="5">
    <source>
        <dbReference type="ARBA" id="ARBA00022989"/>
    </source>
</evidence>
<dbReference type="STRING" id="1353537.TP2_03435"/>
<comment type="similarity">
    <text evidence="7">Belongs to the binding-protein-dependent transport system permease family.</text>
</comment>
<evidence type="ECO:0000313" key="10">
    <source>
        <dbReference type="Proteomes" id="UP000027432"/>
    </source>
</evidence>
<evidence type="ECO:0000256" key="1">
    <source>
        <dbReference type="ARBA" id="ARBA00004651"/>
    </source>
</evidence>
<evidence type="ECO:0000256" key="2">
    <source>
        <dbReference type="ARBA" id="ARBA00022448"/>
    </source>
</evidence>
<dbReference type="InterPro" id="IPR051393">
    <property type="entry name" value="ABC_transporter_permease"/>
</dbReference>
<dbReference type="OrthoDB" id="9785347at2"/>
<name>A0A074J8U5_9RHOB</name>
<feature type="transmembrane region" description="Helical" evidence="7">
    <location>
        <begin position="380"/>
        <end position="402"/>
    </location>
</feature>
<keyword evidence="5 7" id="KW-1133">Transmembrane helix</keyword>
<protein>
    <recommendedName>
        <fullName evidence="8">ABC transmembrane type-1 domain-containing protein</fullName>
    </recommendedName>
</protein>
<feature type="transmembrane region" description="Helical" evidence="7">
    <location>
        <begin position="185"/>
        <end position="214"/>
    </location>
</feature>
<dbReference type="eggNOG" id="COG1175">
    <property type="taxonomic scope" value="Bacteria"/>
</dbReference>
<reference evidence="9 10" key="1">
    <citation type="submission" date="2013-07" db="EMBL/GenBank/DDBJ databases">
        <title>Thioclava pacifica DSM 10166 Genome Sequencing.</title>
        <authorList>
            <person name="Lai Q."/>
            <person name="Shao Z."/>
        </authorList>
    </citation>
    <scope>NUCLEOTIDE SEQUENCE [LARGE SCALE GENOMIC DNA]</scope>
    <source>
        <strain evidence="9 10">DSM 10166</strain>
    </source>
</reference>